<evidence type="ECO:0000313" key="4">
    <source>
        <dbReference type="EMBL" id="UYP44522.1"/>
    </source>
</evidence>
<evidence type="ECO:0000256" key="1">
    <source>
        <dbReference type="ARBA" id="ARBA00009219"/>
    </source>
</evidence>
<dbReference type="InterPro" id="IPR050177">
    <property type="entry name" value="Lipid_A_modif_metabolic_enz"/>
</dbReference>
<evidence type="ECO:0000313" key="5">
    <source>
        <dbReference type="Proteomes" id="UP001208689"/>
    </source>
</evidence>
<dbReference type="GO" id="GO:0050577">
    <property type="term" value="F:GDP-L-fucose synthase activity"/>
    <property type="evidence" value="ECO:0007669"/>
    <property type="project" value="UniProtKB-EC"/>
</dbReference>
<reference evidence="4" key="1">
    <citation type="submission" date="2022-09" db="EMBL/GenBank/DDBJ databases">
        <title>Actin cytoskeleton and complex cell architecture in an #Asgard archaeon.</title>
        <authorList>
            <person name="Ponce Toledo R.I."/>
            <person name="Schleper C."/>
            <person name="Rodrigues Oliveira T."/>
            <person name="Wollweber F."/>
            <person name="Xu J."/>
            <person name="Rittmann S."/>
            <person name="Klingl A."/>
            <person name="Pilhofer M."/>
        </authorList>
    </citation>
    <scope>NUCLEOTIDE SEQUENCE</scope>
    <source>
        <strain evidence="4">B-35</strain>
    </source>
</reference>
<gene>
    <name evidence="4" type="ORF">NEF87_000807</name>
</gene>
<feature type="domain" description="3-beta hydroxysteroid dehydrogenase/isomerase" evidence="3">
    <location>
        <begin position="40"/>
        <end position="290"/>
    </location>
</feature>
<dbReference type="EMBL" id="CP104013">
    <property type="protein sequence ID" value="UYP44522.1"/>
    <property type="molecule type" value="Genomic_DNA"/>
</dbReference>
<protein>
    <submittedName>
        <fullName evidence="4">GDP-L-fucose synthase</fullName>
        <ecNumber evidence="4">1.1.1.271</ecNumber>
    </submittedName>
</protein>
<dbReference type="Pfam" id="PF01073">
    <property type="entry name" value="3Beta_HSD"/>
    <property type="match status" value="1"/>
</dbReference>
<organism evidence="4 5">
    <name type="scientific">Candidatus Lokiarchaeum ossiferum</name>
    <dbReference type="NCBI Taxonomy" id="2951803"/>
    <lineage>
        <taxon>Archaea</taxon>
        <taxon>Promethearchaeati</taxon>
        <taxon>Promethearchaeota</taxon>
        <taxon>Promethearchaeia</taxon>
        <taxon>Promethearchaeales</taxon>
        <taxon>Promethearchaeaceae</taxon>
        <taxon>Candidatus Lokiarchaeum</taxon>
    </lineage>
</organism>
<keyword evidence="5" id="KW-1185">Reference proteome</keyword>
<name>A0ABY6HLY4_9ARCH</name>
<dbReference type="PANTHER" id="PTHR43245:SF51">
    <property type="entry name" value="SHORT CHAIN DEHYDROGENASE_REDUCTASE FAMILY 42E, MEMBER 2"/>
    <property type="match status" value="1"/>
</dbReference>
<evidence type="ECO:0000259" key="3">
    <source>
        <dbReference type="Pfam" id="PF01073"/>
    </source>
</evidence>
<dbReference type="PANTHER" id="PTHR43245">
    <property type="entry name" value="BIFUNCTIONAL POLYMYXIN RESISTANCE PROTEIN ARNA"/>
    <property type="match status" value="1"/>
</dbReference>
<dbReference type="InterPro" id="IPR002225">
    <property type="entry name" value="3Beta_OHSteriod_DH/Estase"/>
</dbReference>
<dbReference type="Proteomes" id="UP001208689">
    <property type="component" value="Chromosome"/>
</dbReference>
<sequence length="363" mass="41066">MNEISSINPLNDLKSEKFTDNLTNQATEKTYQKQDLGNCLVIGGTGLLGRALVQILENQDISVKIMDISNSTNHPNFQLGDITKIEQVEDNCRNIDTVFQTAAAIWDPKLPKSTYYDVNVTGNQNVVQICQELHIPRLIYTSTMDVVCSDEKKAYCNVDDSMSYPDKLPKDHYSRSKIIAEQLVLEANGKNGLNTCALRPVGMYGPGDKYHLANFIKMAQKKNKFRLGNGCAKFSHLYSENAAYAHFLAAQKLSPESNIAGKHYFITDYPGENIFDFMIPYLQEFGLCIPTRKVPYRVAYFLASLIEKVYPKATLNRFSVVQTCLDHTFISKQASLDFGYAPIISKETAFKKTVEWFKQNYSF</sequence>
<dbReference type="InterPro" id="IPR036291">
    <property type="entry name" value="NAD(P)-bd_dom_sf"/>
</dbReference>
<keyword evidence="2 4" id="KW-0560">Oxidoreductase</keyword>
<dbReference type="SUPFAM" id="SSF51735">
    <property type="entry name" value="NAD(P)-binding Rossmann-fold domains"/>
    <property type="match status" value="1"/>
</dbReference>
<evidence type="ECO:0000256" key="2">
    <source>
        <dbReference type="ARBA" id="ARBA00023002"/>
    </source>
</evidence>
<proteinExistence type="inferred from homology"/>
<accession>A0ABY6HLY4</accession>
<dbReference type="EC" id="1.1.1.271" evidence="4"/>
<comment type="similarity">
    <text evidence="1">Belongs to the 3-beta-HSD family.</text>
</comment>
<dbReference type="Gene3D" id="3.40.50.720">
    <property type="entry name" value="NAD(P)-binding Rossmann-like Domain"/>
    <property type="match status" value="1"/>
</dbReference>